<feature type="compositionally biased region" description="Basic and acidic residues" evidence="1">
    <location>
        <begin position="770"/>
        <end position="782"/>
    </location>
</feature>
<feature type="region of interest" description="Disordered" evidence="1">
    <location>
        <begin position="760"/>
        <end position="782"/>
    </location>
</feature>
<dbReference type="GO" id="GO:0005634">
    <property type="term" value="C:nucleus"/>
    <property type="evidence" value="ECO:0007669"/>
    <property type="project" value="TreeGrafter"/>
</dbReference>
<dbReference type="EMBL" id="KB467831">
    <property type="protein sequence ID" value="PCH33386.1"/>
    <property type="molecule type" value="Genomic_DNA"/>
</dbReference>
<dbReference type="AlphaFoldDB" id="A0A2H3ITS2"/>
<protein>
    <submittedName>
        <fullName evidence="2">SGT1-domain-containing protein</fullName>
    </submittedName>
</protein>
<keyword evidence="3" id="KW-1185">Reference proteome</keyword>
<evidence type="ECO:0000313" key="3">
    <source>
        <dbReference type="Proteomes" id="UP000218811"/>
    </source>
</evidence>
<feature type="region of interest" description="Disordered" evidence="1">
    <location>
        <begin position="720"/>
        <end position="743"/>
    </location>
</feature>
<dbReference type="OrthoDB" id="27237at2759"/>
<dbReference type="OMA" id="AHKMSRF"/>
<proteinExistence type="predicted"/>
<feature type="region of interest" description="Disordered" evidence="1">
    <location>
        <begin position="455"/>
        <end position="655"/>
    </location>
</feature>
<name>A0A2H3ITS2_WOLCO</name>
<evidence type="ECO:0000256" key="1">
    <source>
        <dbReference type="SAM" id="MobiDB-lite"/>
    </source>
</evidence>
<reference evidence="2 3" key="1">
    <citation type="journal article" date="2012" name="Science">
        <title>The Paleozoic origin of enzymatic lignin decomposition reconstructed from 31 fungal genomes.</title>
        <authorList>
            <person name="Floudas D."/>
            <person name="Binder M."/>
            <person name="Riley R."/>
            <person name="Barry K."/>
            <person name="Blanchette R.A."/>
            <person name="Henrissat B."/>
            <person name="Martinez A.T."/>
            <person name="Otillar R."/>
            <person name="Spatafora J.W."/>
            <person name="Yadav J.S."/>
            <person name="Aerts A."/>
            <person name="Benoit I."/>
            <person name="Boyd A."/>
            <person name="Carlson A."/>
            <person name="Copeland A."/>
            <person name="Coutinho P.M."/>
            <person name="de Vries R.P."/>
            <person name="Ferreira P."/>
            <person name="Findley K."/>
            <person name="Foster B."/>
            <person name="Gaskell J."/>
            <person name="Glotzer D."/>
            <person name="Gorecki P."/>
            <person name="Heitman J."/>
            <person name="Hesse C."/>
            <person name="Hori C."/>
            <person name="Igarashi K."/>
            <person name="Jurgens J.A."/>
            <person name="Kallen N."/>
            <person name="Kersten P."/>
            <person name="Kohler A."/>
            <person name="Kuees U."/>
            <person name="Kumar T.K.A."/>
            <person name="Kuo A."/>
            <person name="LaButti K."/>
            <person name="Larrondo L.F."/>
            <person name="Lindquist E."/>
            <person name="Ling A."/>
            <person name="Lombard V."/>
            <person name="Lucas S."/>
            <person name="Lundell T."/>
            <person name="Martin R."/>
            <person name="McLaughlin D.J."/>
            <person name="Morgenstern I."/>
            <person name="Morin E."/>
            <person name="Murat C."/>
            <person name="Nagy L.G."/>
            <person name="Nolan M."/>
            <person name="Ohm R.A."/>
            <person name="Patyshakuliyeva A."/>
            <person name="Rokas A."/>
            <person name="Ruiz-Duenas F.J."/>
            <person name="Sabat G."/>
            <person name="Salamov A."/>
            <person name="Samejima M."/>
            <person name="Schmutz J."/>
            <person name="Slot J.C."/>
            <person name="St John F."/>
            <person name="Stenlid J."/>
            <person name="Sun H."/>
            <person name="Sun S."/>
            <person name="Syed K."/>
            <person name="Tsang A."/>
            <person name="Wiebenga A."/>
            <person name="Young D."/>
            <person name="Pisabarro A."/>
            <person name="Eastwood D.C."/>
            <person name="Martin F."/>
            <person name="Cullen D."/>
            <person name="Grigoriev I.V."/>
            <person name="Hibbett D.S."/>
        </authorList>
    </citation>
    <scope>NUCLEOTIDE SEQUENCE [LARGE SCALE GENOMIC DNA]</scope>
    <source>
        <strain evidence="2 3">MD-104</strain>
    </source>
</reference>
<feature type="compositionally biased region" description="Basic and acidic residues" evidence="1">
    <location>
        <begin position="470"/>
        <end position="502"/>
    </location>
</feature>
<dbReference type="PANTHER" id="PTHR13060:SF0">
    <property type="entry name" value="PROTEIN ECDYSONELESS HOMOLOG"/>
    <property type="match status" value="1"/>
</dbReference>
<gene>
    <name evidence="2" type="ORF">WOLCODRAFT_93407</name>
</gene>
<feature type="compositionally biased region" description="Acidic residues" evidence="1">
    <location>
        <begin position="626"/>
        <end position="649"/>
    </location>
</feature>
<feature type="region of interest" description="Disordered" evidence="1">
    <location>
        <begin position="149"/>
        <end position="175"/>
    </location>
</feature>
<dbReference type="Proteomes" id="UP000218811">
    <property type="component" value="Unassembled WGS sequence"/>
</dbReference>
<evidence type="ECO:0000313" key="2">
    <source>
        <dbReference type="EMBL" id="PCH33386.1"/>
    </source>
</evidence>
<feature type="compositionally biased region" description="Acidic residues" evidence="1">
    <location>
        <begin position="518"/>
        <end position="542"/>
    </location>
</feature>
<dbReference type="InterPro" id="IPR010770">
    <property type="entry name" value="Ecd"/>
</dbReference>
<feature type="compositionally biased region" description="Polar residues" evidence="1">
    <location>
        <begin position="578"/>
        <end position="592"/>
    </location>
</feature>
<dbReference type="PANTHER" id="PTHR13060">
    <property type="entry name" value="SGT1 PROTEIN HSGT1 SUPPRESSOR OF GCR2"/>
    <property type="match status" value="1"/>
</dbReference>
<sequence length="861" mass="96122">MDIFNQPPSISEDTLQYILYSGHDVSDRASVTTLATLMQQYVDSLLPEFLWHRDAFELKVVKNPDGDGWILEGRMRVGDCVDDEWCAVWLLRSISEKWDVVISAFDSDGEFLLIEAAESLPSWVTPSNAENRVWIYHSRLHLIPLSHVSSPSSKPRRRRYPGARESDDEGDIAGDVQDEDYISVQDALRIVRDPLVDTLAPSQVEETVWQRISRYPAAARQHVHVTKAYLPVDVAKALAVDPSLVQKPVETFYTRDALQLRAAHKMSRFPPEPSVLTSIKMTRTAYAQLVGQKFHPPKIFGRWQEREGTKEWRWRDVGMKLACGFEMLYKESKGHTDTTTIATDGSHSASEARKEALRRNSDYVTYIQKLVASGYFKGELEGSKLWNELEDKASSAFLEVRKEDDSTRSSFAVAVAAALSKSRAGNIALPEQDEDPDDWLNVNAEDFETMLEQNFGRKSQTPGGSANAMDIDHEKPSTESEEDRVAKEQASRLQDLAKKVESFVEGEGDIEGARFSDEEFSDEEFSDDNDDDSPMSQDEADGDTSVPAQATDVARQAALDQLVPGLDPSEYGKMPPSFYSNSQRVAPTTLQNEMREDVSPEGPSRSTEQPRKRFIRPPIIPRDEYDGVDSDDDTDEEGGGADDDEEEDQPQVVGDVEINMEEEEDEFLEFARQALGMSDAQWNDLIRERKGRGGFAARSILTHLAYVPTRGTAENRLRVPSQQDDNAQASCSPAAGPRTNANPNLDSFEAVMQAMDAKLARSHTGTQEPIEQRPDKGKSKAREMPFSTNVDIEAAMDAELKATLENGLDGDEDEGELEQNLDYNLIKNFLESFKSQGGLSGPVGNLAGRLQPGWTLPRDQS</sequence>
<dbReference type="Pfam" id="PF07093">
    <property type="entry name" value="SGT1"/>
    <property type="match status" value="2"/>
</dbReference>
<organism evidence="2 3">
    <name type="scientific">Wolfiporia cocos (strain MD-104)</name>
    <name type="common">Brown rot fungus</name>
    <dbReference type="NCBI Taxonomy" id="742152"/>
    <lineage>
        <taxon>Eukaryota</taxon>
        <taxon>Fungi</taxon>
        <taxon>Dikarya</taxon>
        <taxon>Basidiomycota</taxon>
        <taxon>Agaricomycotina</taxon>
        <taxon>Agaricomycetes</taxon>
        <taxon>Polyporales</taxon>
        <taxon>Phaeolaceae</taxon>
        <taxon>Wolfiporia</taxon>
    </lineage>
</organism>
<dbReference type="STRING" id="742152.A0A2H3ITS2"/>
<feature type="compositionally biased region" description="Polar residues" evidence="1">
    <location>
        <begin position="720"/>
        <end position="731"/>
    </location>
</feature>
<feature type="compositionally biased region" description="Acidic residues" evidence="1">
    <location>
        <begin position="166"/>
        <end position="175"/>
    </location>
</feature>
<accession>A0A2H3ITS2</accession>